<keyword evidence="3" id="KW-1185">Reference proteome</keyword>
<evidence type="ECO:0000313" key="3">
    <source>
        <dbReference type="Proteomes" id="UP001642409"/>
    </source>
</evidence>
<keyword evidence="1" id="KW-0175">Coiled coil</keyword>
<evidence type="ECO:0000313" key="2">
    <source>
        <dbReference type="EMBL" id="CAL5994104.1"/>
    </source>
</evidence>
<organism evidence="2 3">
    <name type="scientific">Hexamita inflata</name>
    <dbReference type="NCBI Taxonomy" id="28002"/>
    <lineage>
        <taxon>Eukaryota</taxon>
        <taxon>Metamonada</taxon>
        <taxon>Diplomonadida</taxon>
        <taxon>Hexamitidae</taxon>
        <taxon>Hexamitinae</taxon>
        <taxon>Hexamita</taxon>
    </lineage>
</organism>
<accession>A0ABP1HGN0</accession>
<comment type="caution">
    <text evidence="2">The sequence shown here is derived from an EMBL/GenBank/DDBJ whole genome shotgun (WGS) entry which is preliminary data.</text>
</comment>
<dbReference type="Proteomes" id="UP001642409">
    <property type="component" value="Unassembled WGS sequence"/>
</dbReference>
<sequence>MKQTQQPRKMLDKKHILEVIAQELELQGYGKSQQLLLDLNSMNDIITNCKVFPWNSVAERLEMDRWRLYHWYFETFQRMLLGGVDKQDQTTIKNLIREALLKNVPLSKQYQQVIKSKLTQDYHRSSFSIAFNNQKRQVMKELEKDNKLPHHIKANYNEIQAFLSQQSQQIRQIKDSRQVSFAHDDVMQSSPQTKANLDNMIRNFVPAIQQRDYFPQASQQQLMDFLQESSSTTAEFVQTMHKKIYGYNQVLEEHKKQNELLGEDFENQQINYLMEQLKKLQEEATELQE</sequence>
<dbReference type="EMBL" id="CAXDID020000031">
    <property type="protein sequence ID" value="CAL5994104.1"/>
    <property type="molecule type" value="Genomic_DNA"/>
</dbReference>
<reference evidence="2 3" key="1">
    <citation type="submission" date="2024-07" db="EMBL/GenBank/DDBJ databases">
        <authorList>
            <person name="Akdeniz Z."/>
        </authorList>
    </citation>
    <scope>NUCLEOTIDE SEQUENCE [LARGE SCALE GENOMIC DNA]</scope>
</reference>
<gene>
    <name evidence="2" type="ORF">HINF_LOCUS13388</name>
</gene>
<proteinExistence type="predicted"/>
<evidence type="ECO:0000256" key="1">
    <source>
        <dbReference type="SAM" id="Coils"/>
    </source>
</evidence>
<protein>
    <submittedName>
        <fullName evidence="2">Uncharacterized protein</fullName>
    </submittedName>
</protein>
<name>A0ABP1HGN0_9EUKA</name>
<feature type="coiled-coil region" evidence="1">
    <location>
        <begin position="251"/>
        <end position="283"/>
    </location>
</feature>